<dbReference type="InterPro" id="IPR000246">
    <property type="entry name" value="Peptidase_T2"/>
</dbReference>
<sequence>MKIICHGGAGHTPKVQDGVDKAAEKGWSVLKETDDALEAAIAAVMVMEDDFRFNAGTGSCLREDGSVQNDSSVATSNGRIGAIANLRNFKNPVLIAKE</sequence>
<organism evidence="1">
    <name type="scientific">marine metagenome</name>
    <dbReference type="NCBI Taxonomy" id="408172"/>
    <lineage>
        <taxon>unclassified sequences</taxon>
        <taxon>metagenomes</taxon>
        <taxon>ecological metagenomes</taxon>
    </lineage>
</organism>
<dbReference type="EMBL" id="UINC01172786">
    <property type="protein sequence ID" value="SVD78046.1"/>
    <property type="molecule type" value="Genomic_DNA"/>
</dbReference>
<dbReference type="Pfam" id="PF01112">
    <property type="entry name" value="Asparaginase_2"/>
    <property type="match status" value="1"/>
</dbReference>
<proteinExistence type="predicted"/>
<feature type="non-terminal residue" evidence="1">
    <location>
        <position position="98"/>
    </location>
</feature>
<evidence type="ECO:0008006" key="2">
    <source>
        <dbReference type="Google" id="ProtNLM"/>
    </source>
</evidence>
<accession>A0A382Y411</accession>
<dbReference type="AlphaFoldDB" id="A0A382Y411"/>
<dbReference type="SUPFAM" id="SSF56235">
    <property type="entry name" value="N-terminal nucleophile aminohydrolases (Ntn hydrolases)"/>
    <property type="match status" value="1"/>
</dbReference>
<evidence type="ECO:0000313" key="1">
    <source>
        <dbReference type="EMBL" id="SVD78046.1"/>
    </source>
</evidence>
<protein>
    <recommendedName>
        <fullName evidence="2">Asparaginase</fullName>
    </recommendedName>
</protein>
<dbReference type="GO" id="GO:0016811">
    <property type="term" value="F:hydrolase activity, acting on carbon-nitrogen (but not peptide) bonds, in linear amides"/>
    <property type="evidence" value="ECO:0007669"/>
    <property type="project" value="UniProtKB-ARBA"/>
</dbReference>
<dbReference type="PANTHER" id="PTHR10188">
    <property type="entry name" value="L-ASPARAGINASE"/>
    <property type="match status" value="1"/>
</dbReference>
<dbReference type="InterPro" id="IPR029055">
    <property type="entry name" value="Ntn_hydrolases_N"/>
</dbReference>
<name>A0A382Y411_9ZZZZ</name>
<dbReference type="PANTHER" id="PTHR10188:SF6">
    <property type="entry name" value="N(4)-(BETA-N-ACETYLGLUCOSAMINYL)-L-ASPARAGINASE"/>
    <property type="match status" value="1"/>
</dbReference>
<gene>
    <name evidence="1" type="ORF">METZ01_LOCUS430900</name>
</gene>
<reference evidence="1" key="1">
    <citation type="submission" date="2018-05" db="EMBL/GenBank/DDBJ databases">
        <authorList>
            <person name="Lanie J.A."/>
            <person name="Ng W.-L."/>
            <person name="Kazmierczak K.M."/>
            <person name="Andrzejewski T.M."/>
            <person name="Davidsen T.M."/>
            <person name="Wayne K.J."/>
            <person name="Tettelin H."/>
            <person name="Glass J.I."/>
            <person name="Rusch D."/>
            <person name="Podicherti R."/>
            <person name="Tsui H.-C.T."/>
            <person name="Winkler M.E."/>
        </authorList>
    </citation>
    <scope>NUCLEOTIDE SEQUENCE</scope>
</reference>